<evidence type="ECO:0000313" key="9">
    <source>
        <dbReference type="EMBL" id="MBB5823186.1"/>
    </source>
</evidence>
<dbReference type="GO" id="GO:0004497">
    <property type="term" value="F:monooxygenase activity"/>
    <property type="evidence" value="ECO:0007669"/>
    <property type="project" value="UniProtKB-KW"/>
</dbReference>
<keyword evidence="3 7" id="KW-0479">Metal-binding</keyword>
<organism evidence="9 10">
    <name type="scientific">Streptosporangium becharense</name>
    <dbReference type="NCBI Taxonomy" id="1816182"/>
    <lineage>
        <taxon>Bacteria</taxon>
        <taxon>Bacillati</taxon>
        <taxon>Actinomycetota</taxon>
        <taxon>Actinomycetes</taxon>
        <taxon>Streptosporangiales</taxon>
        <taxon>Streptosporangiaceae</taxon>
        <taxon>Streptosporangium</taxon>
    </lineage>
</organism>
<dbReference type="PRINTS" id="PR00359">
    <property type="entry name" value="BP450"/>
</dbReference>
<evidence type="ECO:0000256" key="1">
    <source>
        <dbReference type="ARBA" id="ARBA00010617"/>
    </source>
</evidence>
<dbReference type="Pfam" id="PF00067">
    <property type="entry name" value="p450"/>
    <property type="match status" value="1"/>
</dbReference>
<dbReference type="InterPro" id="IPR002397">
    <property type="entry name" value="Cyt_P450_B"/>
</dbReference>
<evidence type="ECO:0000256" key="5">
    <source>
        <dbReference type="ARBA" id="ARBA00023004"/>
    </source>
</evidence>
<dbReference type="InterPro" id="IPR001128">
    <property type="entry name" value="Cyt_P450"/>
</dbReference>
<dbReference type="GO" id="GO:0005506">
    <property type="term" value="F:iron ion binding"/>
    <property type="evidence" value="ECO:0007669"/>
    <property type="project" value="InterPro"/>
</dbReference>
<evidence type="ECO:0000256" key="4">
    <source>
        <dbReference type="ARBA" id="ARBA00023002"/>
    </source>
</evidence>
<dbReference type="CDD" id="cd11031">
    <property type="entry name" value="Cyp158A-like"/>
    <property type="match status" value="1"/>
</dbReference>
<keyword evidence="5 7" id="KW-0408">Iron</keyword>
<protein>
    <submittedName>
        <fullName evidence="9">Cytochrome P450</fullName>
    </submittedName>
</protein>
<dbReference type="PROSITE" id="PS00086">
    <property type="entry name" value="CYTOCHROME_P450"/>
    <property type="match status" value="1"/>
</dbReference>
<evidence type="ECO:0000256" key="6">
    <source>
        <dbReference type="ARBA" id="ARBA00023033"/>
    </source>
</evidence>
<keyword evidence="6 7" id="KW-0503">Monooxygenase</keyword>
<name>A0A7W9IM86_9ACTN</name>
<dbReference type="InterPro" id="IPR017972">
    <property type="entry name" value="Cyt_P450_CS"/>
</dbReference>
<dbReference type="GO" id="GO:0020037">
    <property type="term" value="F:heme binding"/>
    <property type="evidence" value="ECO:0007669"/>
    <property type="project" value="InterPro"/>
</dbReference>
<evidence type="ECO:0000256" key="3">
    <source>
        <dbReference type="ARBA" id="ARBA00022723"/>
    </source>
</evidence>
<keyword evidence="2 7" id="KW-0349">Heme</keyword>
<dbReference type="Gene3D" id="1.10.630.10">
    <property type="entry name" value="Cytochrome P450"/>
    <property type="match status" value="1"/>
</dbReference>
<comment type="caution">
    <text evidence="9">The sequence shown here is derived from an EMBL/GenBank/DDBJ whole genome shotgun (WGS) entry which is preliminary data.</text>
</comment>
<evidence type="ECO:0000256" key="7">
    <source>
        <dbReference type="RuleBase" id="RU000461"/>
    </source>
</evidence>
<keyword evidence="10" id="KW-1185">Reference proteome</keyword>
<dbReference type="PRINTS" id="PR00385">
    <property type="entry name" value="P450"/>
</dbReference>
<dbReference type="AlphaFoldDB" id="A0A7W9IM86"/>
<feature type="region of interest" description="Disordered" evidence="8">
    <location>
        <begin position="66"/>
        <end position="96"/>
    </location>
</feature>
<proteinExistence type="inferred from homology"/>
<dbReference type="InterPro" id="IPR036396">
    <property type="entry name" value="Cyt_P450_sf"/>
</dbReference>
<reference evidence="9 10" key="1">
    <citation type="submission" date="2020-08" db="EMBL/GenBank/DDBJ databases">
        <title>Sequencing the genomes of 1000 actinobacteria strains.</title>
        <authorList>
            <person name="Klenk H.-P."/>
        </authorList>
    </citation>
    <scope>NUCLEOTIDE SEQUENCE [LARGE SCALE GENOMIC DNA]</scope>
    <source>
        <strain evidence="9 10">DSM 46887</strain>
    </source>
</reference>
<dbReference type="PANTHER" id="PTHR46696:SF1">
    <property type="entry name" value="CYTOCHROME P450 YJIB-RELATED"/>
    <property type="match status" value="1"/>
</dbReference>
<dbReference type="RefSeq" id="WP_184540194.1">
    <property type="nucleotide sequence ID" value="NZ_JACHMP010000001.1"/>
</dbReference>
<dbReference type="FunFam" id="1.10.630.10:FF:000018">
    <property type="entry name" value="Cytochrome P450 monooxygenase"/>
    <property type="match status" value="1"/>
</dbReference>
<comment type="similarity">
    <text evidence="1 7">Belongs to the cytochrome P450 family.</text>
</comment>
<evidence type="ECO:0000313" key="10">
    <source>
        <dbReference type="Proteomes" id="UP000540685"/>
    </source>
</evidence>
<dbReference type="EMBL" id="JACHMP010000001">
    <property type="protein sequence ID" value="MBB5823186.1"/>
    <property type="molecule type" value="Genomic_DNA"/>
</dbReference>
<dbReference type="SUPFAM" id="SSF48264">
    <property type="entry name" value="Cytochrome P450"/>
    <property type="match status" value="1"/>
</dbReference>
<evidence type="ECO:0000256" key="8">
    <source>
        <dbReference type="SAM" id="MobiDB-lite"/>
    </source>
</evidence>
<keyword evidence="4 7" id="KW-0560">Oxidoreductase</keyword>
<feature type="compositionally biased region" description="Basic and acidic residues" evidence="8">
    <location>
        <begin position="66"/>
        <end position="78"/>
    </location>
</feature>
<accession>A0A7W9IM86</accession>
<dbReference type="GO" id="GO:0016705">
    <property type="term" value="F:oxidoreductase activity, acting on paired donors, with incorporation or reduction of molecular oxygen"/>
    <property type="evidence" value="ECO:0007669"/>
    <property type="project" value="InterPro"/>
</dbReference>
<sequence length="402" mass="44586">MSTTGAATAPAYPFTHRETVLHAPSALTECRREPAMRVTLPSGDVVWLVTRYQDVRVLLSDERLSRNRDQPDAPRITKDNSMFQDPNVSLDPPDHPRMRRLVAKAFTAARVERMRPHTQELVDRLLDDTAAAGPPADLHRTLTFPLAITTLCELLGVPVEDQKDFRHWTDAFLSVSKYTPEEIGRCRGELFAYIERLVEAKTNEPGGDLISALIAARDEDSNRLSHYELLYWAQGLLMGGYETTASHLGAAIVTLLANPGLLARVRDDLSLVPQALEEMLRLQVLFSSMAALRYAKEEIEVGGMTIPRGAGVVLAMESANRDETVFPDPETLDIDRPSHLHLAFSAGPHHCAGSALARMEMQTAITSLLRRFPTLKLAVDPLELRRAEGGLVEGFLEVPVTW</sequence>
<dbReference type="PANTHER" id="PTHR46696">
    <property type="entry name" value="P450, PUTATIVE (EUROFUNG)-RELATED"/>
    <property type="match status" value="1"/>
</dbReference>
<dbReference type="Proteomes" id="UP000540685">
    <property type="component" value="Unassembled WGS sequence"/>
</dbReference>
<evidence type="ECO:0000256" key="2">
    <source>
        <dbReference type="ARBA" id="ARBA00022617"/>
    </source>
</evidence>
<gene>
    <name evidence="9" type="ORF">F4562_006248</name>
</gene>